<keyword evidence="3 5" id="KW-1133">Transmembrane helix</keyword>
<dbReference type="GO" id="GO:0008168">
    <property type="term" value="F:methyltransferase activity"/>
    <property type="evidence" value="ECO:0007669"/>
    <property type="project" value="UniProtKB-KW"/>
</dbReference>
<evidence type="ECO:0000313" key="6">
    <source>
        <dbReference type="EMBL" id="TXD98021.1"/>
    </source>
</evidence>
<dbReference type="EMBL" id="VORZ01000001">
    <property type="protein sequence ID" value="TXD98021.1"/>
    <property type="molecule type" value="Genomic_DNA"/>
</dbReference>
<evidence type="ECO:0000256" key="3">
    <source>
        <dbReference type="ARBA" id="ARBA00022989"/>
    </source>
</evidence>
<feature type="transmembrane region" description="Helical" evidence="5">
    <location>
        <begin position="91"/>
        <end position="119"/>
    </location>
</feature>
<keyword evidence="4 5" id="KW-0472">Membrane</keyword>
<evidence type="ECO:0000256" key="1">
    <source>
        <dbReference type="ARBA" id="ARBA00004127"/>
    </source>
</evidence>
<keyword evidence="6" id="KW-0489">Methyltransferase</keyword>
<protein>
    <submittedName>
        <fullName evidence="6">Isoprenylcysteine carboxylmethyltransferase family protein</fullName>
    </submittedName>
</protein>
<dbReference type="GO" id="GO:0032259">
    <property type="term" value="P:methylation"/>
    <property type="evidence" value="ECO:0007669"/>
    <property type="project" value="UniProtKB-KW"/>
</dbReference>
<evidence type="ECO:0000256" key="4">
    <source>
        <dbReference type="ARBA" id="ARBA00023136"/>
    </source>
</evidence>
<proteinExistence type="predicted"/>
<dbReference type="GO" id="GO:0012505">
    <property type="term" value="C:endomembrane system"/>
    <property type="evidence" value="ECO:0007669"/>
    <property type="project" value="UniProtKB-SubCell"/>
</dbReference>
<feature type="transmembrane region" description="Helical" evidence="5">
    <location>
        <begin position="40"/>
        <end position="58"/>
    </location>
</feature>
<dbReference type="RefSeq" id="WP_147222078.1">
    <property type="nucleotide sequence ID" value="NZ_CAJGYY010000001.1"/>
</dbReference>
<dbReference type="PANTHER" id="PTHR12714">
    <property type="entry name" value="PROTEIN-S ISOPRENYLCYSTEINE O-METHYLTRANSFERASE"/>
    <property type="match status" value="1"/>
</dbReference>
<dbReference type="OrthoDB" id="9811969at2"/>
<keyword evidence="7" id="KW-1185">Reference proteome</keyword>
<name>A0A5C7A3N8_9GAMM</name>
<dbReference type="AlphaFoldDB" id="A0A5C7A3N8"/>
<evidence type="ECO:0000313" key="7">
    <source>
        <dbReference type="Proteomes" id="UP000321903"/>
    </source>
</evidence>
<gene>
    <name evidence="6" type="ORF">ES754_03460</name>
</gene>
<dbReference type="Pfam" id="PF04191">
    <property type="entry name" value="PEMT"/>
    <property type="match status" value="1"/>
</dbReference>
<comment type="subcellular location">
    <subcellularLocation>
        <location evidence="1">Endomembrane system</location>
        <topology evidence="1">Multi-pass membrane protein</topology>
    </subcellularLocation>
</comment>
<accession>A0A5C7A3N8</accession>
<evidence type="ECO:0000256" key="5">
    <source>
        <dbReference type="SAM" id="Phobius"/>
    </source>
</evidence>
<dbReference type="Gene3D" id="1.20.120.1630">
    <property type="match status" value="1"/>
</dbReference>
<keyword evidence="6" id="KW-0808">Transferase</keyword>
<dbReference type="Proteomes" id="UP000321903">
    <property type="component" value="Unassembled WGS sequence"/>
</dbReference>
<sequence>MNALELKVPTVLQVLATGAAMYGVSKTLPALQFSISDSKWLGGGLAIIGLGIGVMGVTEFKKAQTTVNPHTPERSEHLVTSGIYQYSRNPMYVGLVFILLGWALYLSHLIAFALIIIFIKYMSRFQIQAEEKIMTEKFGDKYKAYLVRVRRWI</sequence>
<reference evidence="6 7" key="1">
    <citation type="submission" date="2019-08" db="EMBL/GenBank/DDBJ databases">
        <title>Genome sequence of Psychrobacter frigidicola ACAM304 (type strain).</title>
        <authorList>
            <person name="Bowman J.P."/>
        </authorList>
    </citation>
    <scope>NUCLEOTIDE SEQUENCE [LARGE SCALE GENOMIC DNA]</scope>
    <source>
        <strain evidence="6 7">ACAM 304</strain>
    </source>
</reference>
<dbReference type="InterPro" id="IPR007318">
    <property type="entry name" value="Phopholipid_MeTrfase"/>
</dbReference>
<keyword evidence="2 5" id="KW-0812">Transmembrane</keyword>
<comment type="caution">
    <text evidence="6">The sequence shown here is derived from an EMBL/GenBank/DDBJ whole genome shotgun (WGS) entry which is preliminary data.</text>
</comment>
<dbReference type="PANTHER" id="PTHR12714:SF24">
    <property type="entry name" value="SLR1182 PROTEIN"/>
    <property type="match status" value="1"/>
</dbReference>
<evidence type="ECO:0000256" key="2">
    <source>
        <dbReference type="ARBA" id="ARBA00022692"/>
    </source>
</evidence>
<organism evidence="6 7">
    <name type="scientific">Psychrobacter frigidicola</name>
    <dbReference type="NCBI Taxonomy" id="45611"/>
    <lineage>
        <taxon>Bacteria</taxon>
        <taxon>Pseudomonadati</taxon>
        <taxon>Pseudomonadota</taxon>
        <taxon>Gammaproteobacteria</taxon>
        <taxon>Moraxellales</taxon>
        <taxon>Moraxellaceae</taxon>
        <taxon>Psychrobacter</taxon>
    </lineage>
</organism>